<proteinExistence type="predicted"/>
<dbReference type="CDD" id="cd08545">
    <property type="entry name" value="YcnI_like"/>
    <property type="match status" value="1"/>
</dbReference>
<feature type="transmembrane region" description="Helical" evidence="2">
    <location>
        <begin position="197"/>
        <end position="217"/>
    </location>
</feature>
<feature type="region of interest" description="Disordered" evidence="1">
    <location>
        <begin position="152"/>
        <end position="187"/>
    </location>
</feature>
<evidence type="ECO:0000259" key="4">
    <source>
        <dbReference type="Pfam" id="PF07987"/>
    </source>
</evidence>
<feature type="compositionally biased region" description="Basic and acidic residues" evidence="1">
    <location>
        <begin position="156"/>
        <end position="185"/>
    </location>
</feature>
<evidence type="ECO:0000256" key="3">
    <source>
        <dbReference type="SAM" id="SignalP"/>
    </source>
</evidence>
<keyword evidence="2" id="KW-0472">Membrane</keyword>
<evidence type="ECO:0000256" key="2">
    <source>
        <dbReference type="SAM" id="Phobius"/>
    </source>
</evidence>
<feature type="signal peptide" evidence="3">
    <location>
        <begin position="1"/>
        <end position="28"/>
    </location>
</feature>
<dbReference type="Gene3D" id="2.60.40.2230">
    <property type="entry name" value="Uncharacterised protein YcnI-like PF07987, DUF1775"/>
    <property type="match status" value="1"/>
</dbReference>
<dbReference type="Pfam" id="PF07987">
    <property type="entry name" value="DUF1775"/>
    <property type="match status" value="1"/>
</dbReference>
<name>A0A1H8UPE7_9BACL</name>
<evidence type="ECO:0000256" key="1">
    <source>
        <dbReference type="SAM" id="MobiDB-lite"/>
    </source>
</evidence>
<feature type="chain" id="PRO_5038923309" evidence="3">
    <location>
        <begin position="29"/>
        <end position="222"/>
    </location>
</feature>
<reference evidence="5 6" key="1">
    <citation type="submission" date="2016-10" db="EMBL/GenBank/DDBJ databases">
        <authorList>
            <person name="de Groot N.N."/>
        </authorList>
    </citation>
    <scope>NUCLEOTIDE SEQUENCE [LARGE SCALE GENOMIC DNA]</scope>
    <source>
        <strain evidence="5 6">CGMCC 1.10238</strain>
    </source>
</reference>
<keyword evidence="3" id="KW-0732">Signal</keyword>
<accession>A0A1H8UPE7</accession>
<sequence length="222" mass="23767">MKTIFRKLWIISAPMLGALLLFAATASAHVTIAPAQSAAGAWETYTLKVPSEKDSPTVELDLRIPEGAQFMQYEPVSGWDVTVDGNKVTWKATGAGIEPGQFQRFTFTVKNPAAPGDIAWNAYQHYSDGTLVQWSGEEGSETPHAVTSITEASGAEGDHHHSGMSEDHSAADGADHSSMSDHDAMEEIPSSTSVSPLVYAAFVISLLALALSLIGLIRRRRA</sequence>
<dbReference type="AlphaFoldDB" id="A0A1H8UPE7"/>
<dbReference type="InterPro" id="IPR038507">
    <property type="entry name" value="YcnI-like_sf"/>
</dbReference>
<protein>
    <submittedName>
        <fullName evidence="5">Uncharacterized protein YcnI</fullName>
    </submittedName>
</protein>
<evidence type="ECO:0000313" key="5">
    <source>
        <dbReference type="EMBL" id="SEP04966.1"/>
    </source>
</evidence>
<keyword evidence="2" id="KW-0812">Transmembrane</keyword>
<dbReference type="Proteomes" id="UP000198809">
    <property type="component" value="Unassembled WGS sequence"/>
</dbReference>
<evidence type="ECO:0000313" key="6">
    <source>
        <dbReference type="Proteomes" id="UP000198809"/>
    </source>
</evidence>
<feature type="domain" description="YncI copper-binding" evidence="4">
    <location>
        <begin position="85"/>
        <end position="138"/>
    </location>
</feature>
<dbReference type="InterPro" id="IPR012533">
    <property type="entry name" value="YcnI-copper_dom"/>
</dbReference>
<organism evidence="5 6">
    <name type="scientific">Paenibacillus sophorae</name>
    <dbReference type="NCBI Taxonomy" id="1333845"/>
    <lineage>
        <taxon>Bacteria</taxon>
        <taxon>Bacillati</taxon>
        <taxon>Bacillota</taxon>
        <taxon>Bacilli</taxon>
        <taxon>Bacillales</taxon>
        <taxon>Paenibacillaceae</taxon>
        <taxon>Paenibacillus</taxon>
    </lineage>
</organism>
<keyword evidence="2" id="KW-1133">Transmembrane helix</keyword>
<gene>
    <name evidence="5" type="ORF">SAMN04487895_11881</name>
</gene>
<dbReference type="STRING" id="1333845.SAMN04487895_11881"/>
<dbReference type="RefSeq" id="WP_051500227.1">
    <property type="nucleotide sequence ID" value="NZ_CP076607.1"/>
</dbReference>
<dbReference type="EMBL" id="FODH01000018">
    <property type="protein sequence ID" value="SEP04966.1"/>
    <property type="molecule type" value="Genomic_DNA"/>
</dbReference>